<evidence type="ECO:0000256" key="5">
    <source>
        <dbReference type="SAM" id="SignalP"/>
    </source>
</evidence>
<dbReference type="PROSITE" id="PS50005">
    <property type="entry name" value="TPR"/>
    <property type="match status" value="1"/>
</dbReference>
<proteinExistence type="inferred from homology"/>
<evidence type="ECO:0000313" key="7">
    <source>
        <dbReference type="Proteomes" id="UP001182556"/>
    </source>
</evidence>
<dbReference type="InterPro" id="IPR050767">
    <property type="entry name" value="Sel1_AlgK"/>
</dbReference>
<keyword evidence="4" id="KW-1133">Transmembrane helix</keyword>
<dbReference type="EMBL" id="JAODAN010000010">
    <property type="protein sequence ID" value="KAK1921853.1"/>
    <property type="molecule type" value="Genomic_DNA"/>
</dbReference>
<keyword evidence="5" id="KW-0732">Signal</keyword>
<name>A0AAD9FNV1_PAPLA</name>
<evidence type="ECO:0000256" key="1">
    <source>
        <dbReference type="ARBA" id="ARBA00038101"/>
    </source>
</evidence>
<dbReference type="PANTHER" id="PTHR11102">
    <property type="entry name" value="SEL-1-LIKE PROTEIN"/>
    <property type="match status" value="1"/>
</dbReference>
<protein>
    <recommendedName>
        <fullName evidence="8">HCP-like protein</fullName>
    </recommendedName>
</protein>
<sequence length="924" mass="102117">MRIPWLVLATTCLIGLSLAQQHERSQGAHAQHSSSSPDTELAEDHLDKCAALYESQAILKDLAPPPNAHLEKKLGTLSSISSRGWGEGLGWGHEGPLSTALRLLPRLINSLLSPLSFLSRLPGSGYITTGPSSDKKATKKIKISKARRAKIEAFWANIDEAEKEGCVDVHAVKARVRMFPPRGIRQDLQAAYSSYEKLLEYKPDPEAQFMIGMFHSTGLGGIPEDHAKTLLYYTFSALQGYKPAEMAMGYRHWAGIGVKEDCLTALDYYEGAAEKAYAHFLSGPPGGRTLPLTTARLSDLVGGIYGPHASWASTGANALRPAVRAASASARGETEAEVLEYYQYHSDRDSHSFTVRLGRLFYLGSVYPILGGSPRGPGVSAGAEGVGEIPQSFTKAREYFTRVARTLWPGEFDSKGKVVPKRKLSKEVEDGLREPAMVAAAFLGRMALRGEGQKVDYKRARLWYERAAELGDREAFNGLGIIHRDGLGTPKDPKKAFHFFQGAAGQDLAEAQVNLGKLHMDRGEVQQAFQYFELAVRHGSPFEAFHLLAKIYATTARLPSHAGGERGNCGVSVAYFKIVSERGSWQDDFVGEGDRAWARGEEDVALVRWLVAAEMGSEIGQNNVAFLLEGGRGEQLFPGSTKSLAMRHWVRSAAQDNVDAMVKVGDLYYSGTVDDTLKADPSASTLELAANYYQTAADTQTSAMAYWNLGWMYEMGQGVPRDWHLAKRYYDMSGETALEAWPAVMLSLTGLYIRSWWIELTTRGEVPGLRLFEPSSDEEEDFNKPSFWSRLSSLFTLPPLDFDEAEYDDLSGAGWSGGGQVRGAGGDGDLEDWDDDLAETVLIIMVVLGIMGLVWFRQLWARMEAARVRAAGDIARRRAEDEAEDLRRQWEVDQARVRDRQADEEERRREERMEGEVQVGPPFT</sequence>
<feature type="transmembrane region" description="Helical" evidence="4">
    <location>
        <begin position="841"/>
        <end position="860"/>
    </location>
</feature>
<dbReference type="GO" id="GO:0005789">
    <property type="term" value="C:endoplasmic reticulum membrane"/>
    <property type="evidence" value="ECO:0007669"/>
    <property type="project" value="TreeGrafter"/>
</dbReference>
<dbReference type="InterPro" id="IPR006597">
    <property type="entry name" value="Sel1-like"/>
</dbReference>
<evidence type="ECO:0008006" key="8">
    <source>
        <dbReference type="Google" id="ProtNLM"/>
    </source>
</evidence>
<evidence type="ECO:0000256" key="3">
    <source>
        <dbReference type="SAM" id="MobiDB-lite"/>
    </source>
</evidence>
<feature type="compositionally biased region" description="Basic and acidic residues" evidence="3">
    <location>
        <begin position="895"/>
        <end position="915"/>
    </location>
</feature>
<dbReference type="Gene3D" id="1.25.40.10">
    <property type="entry name" value="Tetratricopeptide repeat domain"/>
    <property type="match status" value="3"/>
</dbReference>
<comment type="similarity">
    <text evidence="1">Belongs to the sel-1 family.</text>
</comment>
<dbReference type="SUPFAM" id="SSF81901">
    <property type="entry name" value="HCP-like"/>
    <property type="match status" value="3"/>
</dbReference>
<keyword evidence="4" id="KW-0472">Membrane</keyword>
<dbReference type="Proteomes" id="UP001182556">
    <property type="component" value="Unassembled WGS sequence"/>
</dbReference>
<dbReference type="SMART" id="SM00671">
    <property type="entry name" value="SEL1"/>
    <property type="match status" value="7"/>
</dbReference>
<accession>A0AAD9FNV1</accession>
<feature type="region of interest" description="Disordered" evidence="3">
    <location>
        <begin position="895"/>
        <end position="924"/>
    </location>
</feature>
<dbReference type="InterPro" id="IPR019734">
    <property type="entry name" value="TPR_rpt"/>
</dbReference>
<feature type="repeat" description="TPR" evidence="2">
    <location>
        <begin position="509"/>
        <end position="542"/>
    </location>
</feature>
<reference evidence="6" key="1">
    <citation type="submission" date="2023-02" db="EMBL/GenBank/DDBJ databases">
        <title>Identification and recombinant expression of a fungal hydrolase from Papiliotrema laurentii that hydrolyzes apple cutin and clears colloidal polyester polyurethane.</title>
        <authorList>
            <consortium name="DOE Joint Genome Institute"/>
            <person name="Roman V.A."/>
            <person name="Bojanowski C."/>
            <person name="Crable B.R."/>
            <person name="Wagner D.N."/>
            <person name="Hung C.S."/>
            <person name="Nadeau L.J."/>
            <person name="Schratz L."/>
            <person name="Haridas S."/>
            <person name="Pangilinan J."/>
            <person name="Lipzen A."/>
            <person name="Na H."/>
            <person name="Yan M."/>
            <person name="Ng V."/>
            <person name="Grigoriev I.V."/>
            <person name="Spatafora J.W."/>
            <person name="Barlow D."/>
            <person name="Biffinger J."/>
            <person name="Kelley-Loughnane N."/>
            <person name="Varaljay V.A."/>
            <person name="Crookes-Goodson W.J."/>
        </authorList>
    </citation>
    <scope>NUCLEOTIDE SEQUENCE</scope>
    <source>
        <strain evidence="6">5307AH</strain>
    </source>
</reference>
<comment type="caution">
    <text evidence="6">The sequence shown here is derived from an EMBL/GenBank/DDBJ whole genome shotgun (WGS) entry which is preliminary data.</text>
</comment>
<keyword evidence="2" id="KW-0802">TPR repeat</keyword>
<gene>
    <name evidence="6" type="ORF">DB88DRAFT_499422</name>
</gene>
<dbReference type="GO" id="GO:0036503">
    <property type="term" value="P:ERAD pathway"/>
    <property type="evidence" value="ECO:0007669"/>
    <property type="project" value="TreeGrafter"/>
</dbReference>
<dbReference type="InterPro" id="IPR011990">
    <property type="entry name" value="TPR-like_helical_dom_sf"/>
</dbReference>
<keyword evidence="7" id="KW-1185">Reference proteome</keyword>
<feature type="signal peptide" evidence="5">
    <location>
        <begin position="1"/>
        <end position="19"/>
    </location>
</feature>
<evidence type="ECO:0000256" key="2">
    <source>
        <dbReference type="PROSITE-ProRule" id="PRU00339"/>
    </source>
</evidence>
<dbReference type="Pfam" id="PF08238">
    <property type="entry name" value="Sel1"/>
    <property type="match status" value="8"/>
</dbReference>
<keyword evidence="4" id="KW-0812">Transmembrane</keyword>
<organism evidence="6 7">
    <name type="scientific">Papiliotrema laurentii</name>
    <name type="common">Cryptococcus laurentii</name>
    <dbReference type="NCBI Taxonomy" id="5418"/>
    <lineage>
        <taxon>Eukaryota</taxon>
        <taxon>Fungi</taxon>
        <taxon>Dikarya</taxon>
        <taxon>Basidiomycota</taxon>
        <taxon>Agaricomycotina</taxon>
        <taxon>Tremellomycetes</taxon>
        <taxon>Tremellales</taxon>
        <taxon>Rhynchogastremaceae</taxon>
        <taxon>Papiliotrema</taxon>
    </lineage>
</organism>
<dbReference type="PANTHER" id="PTHR11102:SF147">
    <property type="entry name" value="SEL1L ADAPTOR SUBUNIT OF ERAD E3 UBIQUITIN LIGASE"/>
    <property type="match status" value="1"/>
</dbReference>
<evidence type="ECO:0000256" key="4">
    <source>
        <dbReference type="SAM" id="Phobius"/>
    </source>
</evidence>
<dbReference type="AlphaFoldDB" id="A0AAD9FNV1"/>
<feature type="chain" id="PRO_5042204985" description="HCP-like protein" evidence="5">
    <location>
        <begin position="20"/>
        <end position="924"/>
    </location>
</feature>
<evidence type="ECO:0000313" key="6">
    <source>
        <dbReference type="EMBL" id="KAK1921853.1"/>
    </source>
</evidence>